<dbReference type="RefSeq" id="WP_422918936.1">
    <property type="nucleotide sequence ID" value="NZ_JAMZEJ010000003.1"/>
</dbReference>
<keyword evidence="4 6" id="KW-1133">Transmembrane helix</keyword>
<feature type="transmembrane region" description="Helical" evidence="6">
    <location>
        <begin position="302"/>
        <end position="322"/>
    </location>
</feature>
<sequence length="355" mass="38057">MLGRYLIRLFLVRVLAVLAGMVALVQLLDLLDKTGAVIARGGLGALGRYVLLRLPFLVGEMIPLGCLVGALLCFGRLSRGLEMAALSAAGFSLRQVLRRLLPACLLLAAVQGLFDAEITPWSEQALARWWTTTDPARQAQPRADPEGDIWLTLNHEVARIGSADAGGRRIGDVTILRRAANGDLEARIDAARGRWVHDAWQLQDVQVTRPDHALAARLPSLEWRQGPVPANMEELRQPTDTLPLPHLLKALRGRWASVHGPGFLRTDLEALLAGLVTPGVMVLLAAPVLLTPPRTGSDPMGAMRTLGLGLGFLALAGLLEALGRADTLPPAVAVWTAPVLFGALGLVRLREAEAA</sequence>
<keyword evidence="2" id="KW-1003">Cell membrane</keyword>
<dbReference type="Proteomes" id="UP001524547">
    <property type="component" value="Unassembled WGS sequence"/>
</dbReference>
<reference evidence="7 8" key="1">
    <citation type="submission" date="2022-06" db="EMBL/GenBank/DDBJ databases">
        <title>Rhizosaccharibacter gen. nov. sp. nov. KSS12, endophytic bacteria isolated from sugarcane.</title>
        <authorList>
            <person name="Pitiwittayakul N."/>
        </authorList>
    </citation>
    <scope>NUCLEOTIDE SEQUENCE [LARGE SCALE GENOMIC DNA]</scope>
    <source>
        <strain evidence="7 8">KSS12</strain>
    </source>
</reference>
<keyword evidence="5 6" id="KW-0472">Membrane</keyword>
<dbReference type="PANTHER" id="PTHR33529">
    <property type="entry name" value="SLR0882 PROTEIN-RELATED"/>
    <property type="match status" value="1"/>
</dbReference>
<comment type="subcellular location">
    <subcellularLocation>
        <location evidence="1">Cell membrane</location>
        <topology evidence="1">Multi-pass membrane protein</topology>
    </subcellularLocation>
</comment>
<feature type="transmembrane region" description="Helical" evidence="6">
    <location>
        <begin position="51"/>
        <end position="75"/>
    </location>
</feature>
<keyword evidence="3 6" id="KW-0812">Transmembrane</keyword>
<dbReference type="InterPro" id="IPR005495">
    <property type="entry name" value="LptG/LptF_permease"/>
</dbReference>
<dbReference type="EMBL" id="JAMZEJ010000003">
    <property type="protein sequence ID" value="MCQ8240187.1"/>
    <property type="molecule type" value="Genomic_DNA"/>
</dbReference>
<evidence type="ECO:0000256" key="1">
    <source>
        <dbReference type="ARBA" id="ARBA00004651"/>
    </source>
</evidence>
<feature type="transmembrane region" description="Helical" evidence="6">
    <location>
        <begin position="270"/>
        <end position="290"/>
    </location>
</feature>
<feature type="transmembrane region" description="Helical" evidence="6">
    <location>
        <begin position="328"/>
        <end position="347"/>
    </location>
</feature>
<keyword evidence="8" id="KW-1185">Reference proteome</keyword>
<accession>A0ABT1VV15</accession>
<evidence type="ECO:0000256" key="5">
    <source>
        <dbReference type="ARBA" id="ARBA00023136"/>
    </source>
</evidence>
<name>A0ABT1VV15_9PROT</name>
<evidence type="ECO:0000256" key="3">
    <source>
        <dbReference type="ARBA" id="ARBA00022692"/>
    </source>
</evidence>
<dbReference type="Pfam" id="PF03739">
    <property type="entry name" value="LptF_LptG"/>
    <property type="match status" value="1"/>
</dbReference>
<evidence type="ECO:0000313" key="7">
    <source>
        <dbReference type="EMBL" id="MCQ8240187.1"/>
    </source>
</evidence>
<evidence type="ECO:0000256" key="2">
    <source>
        <dbReference type="ARBA" id="ARBA00022475"/>
    </source>
</evidence>
<protein>
    <submittedName>
        <fullName evidence="7">LptF/LptG family permease</fullName>
    </submittedName>
</protein>
<evidence type="ECO:0000256" key="4">
    <source>
        <dbReference type="ARBA" id="ARBA00022989"/>
    </source>
</evidence>
<gene>
    <name evidence="7" type="ORF">NFI88_04940</name>
</gene>
<comment type="caution">
    <text evidence="7">The sequence shown here is derived from an EMBL/GenBank/DDBJ whole genome shotgun (WGS) entry which is preliminary data.</text>
</comment>
<organism evidence="7 8">
    <name type="scientific">Rhizosaccharibacter radicis</name>
    <dbReference type="NCBI Taxonomy" id="2782605"/>
    <lineage>
        <taxon>Bacteria</taxon>
        <taxon>Pseudomonadati</taxon>
        <taxon>Pseudomonadota</taxon>
        <taxon>Alphaproteobacteria</taxon>
        <taxon>Acetobacterales</taxon>
        <taxon>Acetobacteraceae</taxon>
        <taxon>Rhizosaccharibacter</taxon>
    </lineage>
</organism>
<proteinExistence type="predicted"/>
<evidence type="ECO:0000313" key="8">
    <source>
        <dbReference type="Proteomes" id="UP001524547"/>
    </source>
</evidence>
<dbReference type="PANTHER" id="PTHR33529:SF2">
    <property type="entry name" value="LIPOPOLYSACCHARIDE EXPORT SYSTEM PERMEASE PROTEIN LPTG"/>
    <property type="match status" value="1"/>
</dbReference>
<evidence type="ECO:0000256" key="6">
    <source>
        <dbReference type="SAM" id="Phobius"/>
    </source>
</evidence>